<feature type="transmembrane region" description="Helical" evidence="1">
    <location>
        <begin position="5"/>
        <end position="22"/>
    </location>
</feature>
<keyword evidence="1" id="KW-0472">Membrane</keyword>
<keyword evidence="1" id="KW-0812">Transmembrane</keyword>
<sequence length="65" mass="7515">MRRTFLKPIVGIASMSVMFMWLMPSGTFDLTELGFYICIGLAISLEFSIRATLKKYQKDYLDKVK</sequence>
<proteinExistence type="predicted"/>
<dbReference type="AlphaFoldDB" id="R7ZLW9"/>
<evidence type="ECO:0000313" key="3">
    <source>
        <dbReference type="Proteomes" id="UP000013909"/>
    </source>
</evidence>
<organism evidence="2 3">
    <name type="scientific">Lunatimonas lonarensis</name>
    <dbReference type="NCBI Taxonomy" id="1232681"/>
    <lineage>
        <taxon>Bacteria</taxon>
        <taxon>Pseudomonadati</taxon>
        <taxon>Bacteroidota</taxon>
        <taxon>Cytophagia</taxon>
        <taxon>Cytophagales</taxon>
        <taxon>Cyclobacteriaceae</taxon>
    </lineage>
</organism>
<reference evidence="2 3" key="1">
    <citation type="submission" date="2013-02" db="EMBL/GenBank/DDBJ databases">
        <title>A novel strain isolated from Lonar lake, Maharashtra, India.</title>
        <authorList>
            <person name="Singh A."/>
        </authorList>
    </citation>
    <scope>NUCLEOTIDE SEQUENCE [LARGE SCALE GENOMIC DNA]</scope>
    <source>
        <strain evidence="2 3">AK24</strain>
    </source>
</reference>
<feature type="transmembrane region" description="Helical" evidence="1">
    <location>
        <begin position="34"/>
        <end position="53"/>
    </location>
</feature>
<keyword evidence="1" id="KW-1133">Transmembrane helix</keyword>
<comment type="caution">
    <text evidence="2">The sequence shown here is derived from an EMBL/GenBank/DDBJ whole genome shotgun (WGS) entry which is preliminary data.</text>
</comment>
<dbReference type="STRING" id="1232681.ADIS_4254"/>
<keyword evidence="3" id="KW-1185">Reference proteome</keyword>
<gene>
    <name evidence="2" type="ORF">ADIS_4254</name>
</gene>
<accession>R7ZLW9</accession>
<name>R7ZLW9_9BACT</name>
<protein>
    <submittedName>
        <fullName evidence="2">Uncharacterized protein</fullName>
    </submittedName>
</protein>
<dbReference type="EMBL" id="AQHR01000110">
    <property type="protein sequence ID" value="EON75083.1"/>
    <property type="molecule type" value="Genomic_DNA"/>
</dbReference>
<evidence type="ECO:0000256" key="1">
    <source>
        <dbReference type="SAM" id="Phobius"/>
    </source>
</evidence>
<evidence type="ECO:0000313" key="2">
    <source>
        <dbReference type="EMBL" id="EON75083.1"/>
    </source>
</evidence>
<dbReference type="Proteomes" id="UP000013909">
    <property type="component" value="Unassembled WGS sequence"/>
</dbReference>